<protein>
    <submittedName>
        <fullName evidence="1">Uncharacterized protein</fullName>
    </submittedName>
</protein>
<dbReference type="Proteomes" id="UP000316598">
    <property type="component" value="Unassembled WGS sequence"/>
</dbReference>
<sequence>MHLPHIHPADRSRLKRWATQQATICTLVFLVVSLLGAYSRPPGYAEQSHSMRDLESSNALAWPSETDAPEFLQTESQDTDTLYRETLVTESQEPSMREVASYAYVPEGWRRTSQGWEFASDWHDESQYQTPVMTKSINRWIEVQKNREPHWVQATLDAVRRLPPLTFAILQVAAVAVAISITSTPKPQQDTHS</sequence>
<reference evidence="1 2" key="1">
    <citation type="submission" date="2019-02" db="EMBL/GenBank/DDBJ databases">
        <title>Deep-cultivation of Planctomycetes and their phenomic and genomic characterization uncovers novel biology.</title>
        <authorList>
            <person name="Wiegand S."/>
            <person name="Jogler M."/>
            <person name="Boedeker C."/>
            <person name="Pinto D."/>
            <person name="Vollmers J."/>
            <person name="Rivas-Marin E."/>
            <person name="Kohn T."/>
            <person name="Peeters S.H."/>
            <person name="Heuer A."/>
            <person name="Rast P."/>
            <person name="Oberbeckmann S."/>
            <person name="Bunk B."/>
            <person name="Jeske O."/>
            <person name="Meyerdierks A."/>
            <person name="Storesund J.E."/>
            <person name="Kallscheuer N."/>
            <person name="Luecker S."/>
            <person name="Lage O.M."/>
            <person name="Pohl T."/>
            <person name="Merkel B.J."/>
            <person name="Hornburger P."/>
            <person name="Mueller R.-W."/>
            <person name="Bruemmer F."/>
            <person name="Labrenz M."/>
            <person name="Spormann A.M."/>
            <person name="Op Den Camp H."/>
            <person name="Overmann J."/>
            <person name="Amann R."/>
            <person name="Jetten M.S.M."/>
            <person name="Mascher T."/>
            <person name="Medema M.H."/>
            <person name="Devos D.P."/>
            <person name="Kaster A.-K."/>
            <person name="Ovreas L."/>
            <person name="Rohde M."/>
            <person name="Galperin M.Y."/>
            <person name="Jogler C."/>
        </authorList>
    </citation>
    <scope>NUCLEOTIDE SEQUENCE [LARGE SCALE GENOMIC DNA]</scope>
    <source>
        <strain evidence="1 2">Pla22</strain>
    </source>
</reference>
<dbReference type="EMBL" id="SJPI01000004">
    <property type="protein sequence ID" value="TWT48080.1"/>
    <property type="molecule type" value="Genomic_DNA"/>
</dbReference>
<organism evidence="1 2">
    <name type="scientific">Rubripirellula amarantea</name>
    <dbReference type="NCBI Taxonomy" id="2527999"/>
    <lineage>
        <taxon>Bacteria</taxon>
        <taxon>Pseudomonadati</taxon>
        <taxon>Planctomycetota</taxon>
        <taxon>Planctomycetia</taxon>
        <taxon>Pirellulales</taxon>
        <taxon>Pirellulaceae</taxon>
        <taxon>Rubripirellula</taxon>
    </lineage>
</organism>
<gene>
    <name evidence="1" type="ORF">Pla22_50800</name>
</gene>
<name>A0A5C5WBP9_9BACT</name>
<dbReference type="OrthoDB" id="283006at2"/>
<dbReference type="RefSeq" id="WP_146517492.1">
    <property type="nucleotide sequence ID" value="NZ_SJPI01000004.1"/>
</dbReference>
<dbReference type="AlphaFoldDB" id="A0A5C5WBP9"/>
<accession>A0A5C5WBP9</accession>
<proteinExistence type="predicted"/>
<evidence type="ECO:0000313" key="1">
    <source>
        <dbReference type="EMBL" id="TWT48080.1"/>
    </source>
</evidence>
<keyword evidence="2" id="KW-1185">Reference proteome</keyword>
<evidence type="ECO:0000313" key="2">
    <source>
        <dbReference type="Proteomes" id="UP000316598"/>
    </source>
</evidence>
<comment type="caution">
    <text evidence="1">The sequence shown here is derived from an EMBL/GenBank/DDBJ whole genome shotgun (WGS) entry which is preliminary data.</text>
</comment>